<keyword evidence="2" id="KW-1185">Reference proteome</keyword>
<dbReference type="AlphaFoldDB" id="A0A917XJA8"/>
<evidence type="ECO:0008006" key="3">
    <source>
        <dbReference type="Google" id="ProtNLM"/>
    </source>
</evidence>
<evidence type="ECO:0000313" key="1">
    <source>
        <dbReference type="EMBL" id="GGN28310.1"/>
    </source>
</evidence>
<name>A0A917XJA8_9ACTN</name>
<comment type="caution">
    <text evidence="1">The sequence shown here is derived from an EMBL/GenBank/DDBJ whole genome shotgun (WGS) entry which is preliminary data.</text>
</comment>
<proteinExistence type="predicted"/>
<dbReference type="Proteomes" id="UP000653411">
    <property type="component" value="Unassembled WGS sequence"/>
</dbReference>
<dbReference type="RefSeq" id="WP_189266376.1">
    <property type="nucleotide sequence ID" value="NZ_BMML01000017.1"/>
</dbReference>
<dbReference type="EMBL" id="BMML01000017">
    <property type="protein sequence ID" value="GGN28310.1"/>
    <property type="molecule type" value="Genomic_DNA"/>
</dbReference>
<gene>
    <name evidence="1" type="ORF">GCM10011578_064290</name>
</gene>
<protein>
    <recommendedName>
        <fullName evidence="3">DUF11 domain-containing protein</fullName>
    </recommendedName>
</protein>
<organism evidence="1 2">
    <name type="scientific">Streptomyces fuscichromogenes</name>
    <dbReference type="NCBI Taxonomy" id="1324013"/>
    <lineage>
        <taxon>Bacteria</taxon>
        <taxon>Bacillati</taxon>
        <taxon>Actinomycetota</taxon>
        <taxon>Actinomycetes</taxon>
        <taxon>Kitasatosporales</taxon>
        <taxon>Streptomycetaceae</taxon>
        <taxon>Streptomyces</taxon>
    </lineage>
</organism>
<evidence type="ECO:0000313" key="2">
    <source>
        <dbReference type="Proteomes" id="UP000653411"/>
    </source>
</evidence>
<reference evidence="1" key="1">
    <citation type="journal article" date="2014" name="Int. J. Syst. Evol. Microbiol.">
        <title>Complete genome sequence of Corynebacterium casei LMG S-19264T (=DSM 44701T), isolated from a smear-ripened cheese.</title>
        <authorList>
            <consortium name="US DOE Joint Genome Institute (JGI-PGF)"/>
            <person name="Walter F."/>
            <person name="Albersmeier A."/>
            <person name="Kalinowski J."/>
            <person name="Ruckert C."/>
        </authorList>
    </citation>
    <scope>NUCLEOTIDE SEQUENCE</scope>
    <source>
        <strain evidence="1">CGMCC 4.7110</strain>
    </source>
</reference>
<sequence length="154" mass="15653">MRRGGLAVVVVVAAGVLAVGVGGTAWAGNADLEMHGSAVLGGDLVEVRVTPHNHGPDAVPAAGVRLTSSAALADTQQLPGGCARTGDREVVCDTGPLAVEVPGEQLVVPLRLREQSSEVTLEVAVVWGGGAVDQDTANDRQRVLVLATGDPYVF</sequence>
<reference evidence="1" key="2">
    <citation type="submission" date="2020-09" db="EMBL/GenBank/DDBJ databases">
        <authorList>
            <person name="Sun Q."/>
            <person name="Zhou Y."/>
        </authorList>
    </citation>
    <scope>NUCLEOTIDE SEQUENCE</scope>
    <source>
        <strain evidence="1">CGMCC 4.7110</strain>
    </source>
</reference>
<accession>A0A917XJA8</accession>